<dbReference type="EMBL" id="JBFOLK010000002">
    <property type="protein sequence ID" value="KAL2531551.1"/>
    <property type="molecule type" value="Genomic_DNA"/>
</dbReference>
<evidence type="ECO:0000256" key="2">
    <source>
        <dbReference type="SAM" id="SignalP"/>
    </source>
</evidence>
<feature type="region of interest" description="Disordered" evidence="1">
    <location>
        <begin position="239"/>
        <end position="297"/>
    </location>
</feature>
<reference evidence="4" key="1">
    <citation type="submission" date="2024-07" db="EMBL/GenBank/DDBJ databases">
        <title>Two chromosome-level genome assemblies of Korean endemic species Abeliophyllum distichum and Forsythia ovata (Oleaceae).</title>
        <authorList>
            <person name="Jang H."/>
        </authorList>
    </citation>
    <scope>NUCLEOTIDE SEQUENCE [LARGE SCALE GENOMIC DNA]</scope>
</reference>
<feature type="compositionally biased region" description="Polar residues" evidence="1">
    <location>
        <begin position="282"/>
        <end position="297"/>
    </location>
</feature>
<dbReference type="Proteomes" id="UP001604336">
    <property type="component" value="Unassembled WGS sequence"/>
</dbReference>
<gene>
    <name evidence="3" type="ORF">Adt_04902</name>
</gene>
<evidence type="ECO:0000313" key="4">
    <source>
        <dbReference type="Proteomes" id="UP001604336"/>
    </source>
</evidence>
<accession>A0ABD1V2L8</accession>
<protein>
    <submittedName>
        <fullName evidence="3">Uncharacterized protein</fullName>
    </submittedName>
</protein>
<sequence length="297" mass="32469">MQRVFFVSCLIGPSILFTLLIRVGIKNQCSDEQVCSYKSFSCISDQWKIVDTVIEGEPSGLNEKFSNGTSTMDINDRYFDDLDLDDEADNHLPKVSMMLVRLLLSLIMIFLKNEDGDWRYASLKFGKVVFEQSTFGTDEEFAADGETVGNILSPLSTSNTTPVLAAIVSLVVKVGDDLPSPPPVIEVGGNSSSSSSVVEVGDDSSSVPLEIFTSPSVDVYHQDKEKRVVIGEEEMVAPKRGLEEEGTSIDSRGVKKSRMALPQETSESVPTSPIMAQDPLPDSSNWMESINIGSHQD</sequence>
<evidence type="ECO:0000256" key="1">
    <source>
        <dbReference type="SAM" id="MobiDB-lite"/>
    </source>
</evidence>
<proteinExistence type="predicted"/>
<feature type="signal peptide" evidence="2">
    <location>
        <begin position="1"/>
        <end position="16"/>
    </location>
</feature>
<name>A0ABD1V2L8_9LAMI</name>
<dbReference type="AlphaFoldDB" id="A0ABD1V2L8"/>
<feature type="chain" id="PRO_5044847577" evidence="2">
    <location>
        <begin position="17"/>
        <end position="297"/>
    </location>
</feature>
<keyword evidence="2" id="KW-0732">Signal</keyword>
<organism evidence="3 4">
    <name type="scientific">Abeliophyllum distichum</name>
    <dbReference type="NCBI Taxonomy" id="126358"/>
    <lineage>
        <taxon>Eukaryota</taxon>
        <taxon>Viridiplantae</taxon>
        <taxon>Streptophyta</taxon>
        <taxon>Embryophyta</taxon>
        <taxon>Tracheophyta</taxon>
        <taxon>Spermatophyta</taxon>
        <taxon>Magnoliopsida</taxon>
        <taxon>eudicotyledons</taxon>
        <taxon>Gunneridae</taxon>
        <taxon>Pentapetalae</taxon>
        <taxon>asterids</taxon>
        <taxon>lamiids</taxon>
        <taxon>Lamiales</taxon>
        <taxon>Oleaceae</taxon>
        <taxon>Forsythieae</taxon>
        <taxon>Abeliophyllum</taxon>
    </lineage>
</organism>
<comment type="caution">
    <text evidence="3">The sequence shown here is derived from an EMBL/GenBank/DDBJ whole genome shotgun (WGS) entry which is preliminary data.</text>
</comment>
<keyword evidence="4" id="KW-1185">Reference proteome</keyword>
<evidence type="ECO:0000313" key="3">
    <source>
        <dbReference type="EMBL" id="KAL2531551.1"/>
    </source>
</evidence>